<comment type="caution">
    <text evidence="2">The sequence shown here is derived from an EMBL/GenBank/DDBJ whole genome shotgun (WGS) entry which is preliminary data.</text>
</comment>
<organism evidence="2 3">
    <name type="scientific">Puccinia graminis f. sp. tritici</name>
    <dbReference type="NCBI Taxonomy" id="56615"/>
    <lineage>
        <taxon>Eukaryota</taxon>
        <taxon>Fungi</taxon>
        <taxon>Dikarya</taxon>
        <taxon>Basidiomycota</taxon>
        <taxon>Pucciniomycotina</taxon>
        <taxon>Pucciniomycetes</taxon>
        <taxon>Pucciniales</taxon>
        <taxon>Pucciniaceae</taxon>
        <taxon>Puccinia</taxon>
    </lineage>
</organism>
<evidence type="ECO:0000256" key="1">
    <source>
        <dbReference type="SAM" id="MobiDB-lite"/>
    </source>
</evidence>
<dbReference type="EMBL" id="VSWC01000015">
    <property type="protein sequence ID" value="KAA1113575.1"/>
    <property type="molecule type" value="Genomic_DNA"/>
</dbReference>
<sequence>MSFHGSIPRSSGGADEEASSAADRESAAAPKRSAHGVELRRWTEAKPAGGCSTDPHRWVLVVCGLMVGRRGINVGNEPTCSTSARTWVRGIDDEKKKLASWNRQRNQSLPKTYRADLVGSTDRPSFVGSTIPLGKKCPWGVPIKVCTWEEEQVKPPFNFDNFTGVGAGVVAIRVG</sequence>
<dbReference type="Proteomes" id="UP000324748">
    <property type="component" value="Unassembled WGS sequence"/>
</dbReference>
<proteinExistence type="predicted"/>
<gene>
    <name evidence="2" type="ORF">PGT21_033776</name>
</gene>
<protein>
    <submittedName>
        <fullName evidence="2">Uncharacterized protein</fullName>
    </submittedName>
</protein>
<evidence type="ECO:0000313" key="2">
    <source>
        <dbReference type="EMBL" id="KAA1113575.1"/>
    </source>
</evidence>
<keyword evidence="3" id="KW-1185">Reference proteome</keyword>
<feature type="region of interest" description="Disordered" evidence="1">
    <location>
        <begin position="1"/>
        <end position="40"/>
    </location>
</feature>
<dbReference type="AlphaFoldDB" id="A0A5B0QKT3"/>
<name>A0A5B0QKT3_PUCGR</name>
<evidence type="ECO:0000313" key="3">
    <source>
        <dbReference type="Proteomes" id="UP000324748"/>
    </source>
</evidence>
<accession>A0A5B0QKT3</accession>
<reference evidence="2 3" key="1">
    <citation type="submission" date="2019-05" db="EMBL/GenBank/DDBJ databases">
        <title>Emergence of the Ug99 lineage of the wheat stem rust pathogen through somatic hybridization.</title>
        <authorList>
            <person name="Li F."/>
            <person name="Upadhyaya N.M."/>
            <person name="Sperschneider J."/>
            <person name="Matny O."/>
            <person name="Nguyen-Phuc H."/>
            <person name="Mago R."/>
            <person name="Raley C."/>
            <person name="Miller M.E."/>
            <person name="Silverstein K.A.T."/>
            <person name="Henningsen E."/>
            <person name="Hirsch C.D."/>
            <person name="Visser B."/>
            <person name="Pretorius Z.A."/>
            <person name="Steffenson B.J."/>
            <person name="Schwessinger B."/>
            <person name="Dodds P.N."/>
            <person name="Figueroa M."/>
        </authorList>
    </citation>
    <scope>NUCLEOTIDE SEQUENCE [LARGE SCALE GENOMIC DNA]</scope>
    <source>
        <strain evidence="2">21-0</strain>
    </source>
</reference>